<dbReference type="PROSITE" id="PS51257">
    <property type="entry name" value="PROKAR_LIPOPROTEIN"/>
    <property type="match status" value="1"/>
</dbReference>
<organism evidence="1 2">
    <name type="scientific">Aquimarina brevivitae</name>
    <dbReference type="NCBI Taxonomy" id="323412"/>
    <lineage>
        <taxon>Bacteria</taxon>
        <taxon>Pseudomonadati</taxon>
        <taxon>Bacteroidota</taxon>
        <taxon>Flavobacteriia</taxon>
        <taxon>Flavobacteriales</taxon>
        <taxon>Flavobacteriaceae</taxon>
        <taxon>Aquimarina</taxon>
    </lineage>
</organism>
<reference evidence="1 2" key="1">
    <citation type="submission" date="2019-02" db="EMBL/GenBank/DDBJ databases">
        <title>Genomic Encyclopedia of Type Strains, Phase IV (KMG-IV): sequencing the most valuable type-strain genomes for metagenomic binning, comparative biology and taxonomic classification.</title>
        <authorList>
            <person name="Goeker M."/>
        </authorList>
    </citation>
    <scope>NUCLEOTIDE SEQUENCE [LARGE SCALE GENOMIC DNA]</scope>
    <source>
        <strain evidence="1 2">DSM 17196</strain>
    </source>
</reference>
<protein>
    <submittedName>
        <fullName evidence="1">Uncharacterized protein</fullName>
    </submittedName>
</protein>
<evidence type="ECO:0000313" key="2">
    <source>
        <dbReference type="Proteomes" id="UP000292262"/>
    </source>
</evidence>
<dbReference type="Proteomes" id="UP000292262">
    <property type="component" value="Unassembled WGS sequence"/>
</dbReference>
<name>A0A4Q7PFF9_9FLAO</name>
<keyword evidence="2" id="KW-1185">Reference proteome</keyword>
<sequence length="107" mass="11943">MKKNTFLKLGFGVLLSASIVSCENETSNEQELNSQLIPEKIISLDKAIAEYNNFYHTRIAPFEGKANTNQTRAVWFDMKSLESHLNKINVVANQNNIAVTGISISLL</sequence>
<dbReference type="EMBL" id="SGXE01000001">
    <property type="protein sequence ID" value="RZS98917.1"/>
    <property type="molecule type" value="Genomic_DNA"/>
</dbReference>
<dbReference type="RefSeq" id="WP_130284790.1">
    <property type="nucleotide sequence ID" value="NZ_SGXE01000001.1"/>
</dbReference>
<proteinExistence type="predicted"/>
<evidence type="ECO:0000313" key="1">
    <source>
        <dbReference type="EMBL" id="RZS98917.1"/>
    </source>
</evidence>
<comment type="caution">
    <text evidence="1">The sequence shown here is derived from an EMBL/GenBank/DDBJ whole genome shotgun (WGS) entry which is preliminary data.</text>
</comment>
<dbReference type="AlphaFoldDB" id="A0A4Q7PFF9"/>
<accession>A0A4Q7PFF9</accession>
<gene>
    <name evidence="1" type="ORF">EV197_0118</name>
</gene>